<organism evidence="1">
    <name type="scientific">Rhizopus microsporus var. microsporus</name>
    <dbReference type="NCBI Taxonomy" id="86635"/>
    <lineage>
        <taxon>Eukaryota</taxon>
        <taxon>Fungi</taxon>
        <taxon>Fungi incertae sedis</taxon>
        <taxon>Mucoromycota</taxon>
        <taxon>Mucoromycotina</taxon>
        <taxon>Mucoromycetes</taxon>
        <taxon>Mucorales</taxon>
        <taxon>Mucorineae</taxon>
        <taxon>Rhizopodaceae</taxon>
        <taxon>Rhizopus</taxon>
    </lineage>
</organism>
<dbReference type="AlphaFoldDB" id="A0A1X0QMB3"/>
<accession>A0A1X0QMB3</accession>
<name>A0A1X0QMB3_RHIZD</name>
<gene>
    <name evidence="1" type="ORF">BCV72DRAFT_237264</name>
</gene>
<proteinExistence type="predicted"/>
<dbReference type="Proteomes" id="UP000242414">
    <property type="component" value="Unassembled WGS sequence"/>
</dbReference>
<dbReference type="VEuPathDB" id="FungiDB:BCV72DRAFT_237264"/>
<dbReference type="EMBL" id="KV922228">
    <property type="protein sequence ID" value="ORE00902.1"/>
    <property type="molecule type" value="Genomic_DNA"/>
</dbReference>
<evidence type="ECO:0000313" key="1">
    <source>
        <dbReference type="EMBL" id="ORE00902.1"/>
    </source>
</evidence>
<reference evidence="1" key="1">
    <citation type="journal article" date="2016" name="Proc. Natl. Acad. Sci. U.S.A.">
        <title>Lipid metabolic changes in an early divergent fungus govern the establishment of a mutualistic symbiosis with endobacteria.</title>
        <authorList>
            <person name="Lastovetsky O.A."/>
            <person name="Gaspar M.L."/>
            <person name="Mondo S.J."/>
            <person name="LaButti K.M."/>
            <person name="Sandor L."/>
            <person name="Grigoriev I.V."/>
            <person name="Henry S.A."/>
            <person name="Pawlowska T.E."/>
        </authorList>
    </citation>
    <scope>NUCLEOTIDE SEQUENCE [LARGE SCALE GENOMIC DNA]</scope>
    <source>
        <strain evidence="1">ATCC 52814</strain>
    </source>
</reference>
<protein>
    <submittedName>
        <fullName evidence="1">Uncharacterized protein</fullName>
    </submittedName>
</protein>
<feature type="non-terminal residue" evidence="1">
    <location>
        <position position="1"/>
    </location>
</feature>
<sequence>MADAPIDNIKLHSSWSLNNSIFAGYYYEPEKRYQGDSHIRGNGNCGMYGPQ</sequence>